<dbReference type="InterPro" id="IPR043216">
    <property type="entry name" value="PAP-like"/>
</dbReference>
<keyword evidence="5 6" id="KW-0472">Membrane</keyword>
<evidence type="ECO:0000256" key="3">
    <source>
        <dbReference type="ARBA" id="ARBA00022692"/>
    </source>
</evidence>
<feature type="domain" description="Phosphatidic acid phosphatase type 2/haloperoxidase" evidence="7">
    <location>
        <begin position="118"/>
        <end position="208"/>
    </location>
</feature>
<dbReference type="Pfam" id="PF01569">
    <property type="entry name" value="PAP2"/>
    <property type="match status" value="1"/>
</dbReference>
<evidence type="ECO:0000256" key="5">
    <source>
        <dbReference type="ARBA" id="ARBA00023136"/>
    </source>
</evidence>
<proteinExistence type="inferred from homology"/>
<dbReference type="AlphaFoldDB" id="A0A0D2B562"/>
<keyword evidence="4 6" id="KW-1133">Transmembrane helix</keyword>
<organism evidence="8 9">
    <name type="scientific">Exophiala spinifera</name>
    <dbReference type="NCBI Taxonomy" id="91928"/>
    <lineage>
        <taxon>Eukaryota</taxon>
        <taxon>Fungi</taxon>
        <taxon>Dikarya</taxon>
        <taxon>Ascomycota</taxon>
        <taxon>Pezizomycotina</taxon>
        <taxon>Eurotiomycetes</taxon>
        <taxon>Chaetothyriomycetidae</taxon>
        <taxon>Chaetothyriales</taxon>
        <taxon>Herpotrichiellaceae</taxon>
        <taxon>Exophiala</taxon>
    </lineage>
</organism>
<evidence type="ECO:0000256" key="4">
    <source>
        <dbReference type="ARBA" id="ARBA00022989"/>
    </source>
</evidence>
<evidence type="ECO:0000256" key="1">
    <source>
        <dbReference type="ARBA" id="ARBA00004141"/>
    </source>
</evidence>
<keyword evidence="9" id="KW-1185">Reference proteome</keyword>
<feature type="transmembrane region" description="Helical" evidence="6">
    <location>
        <begin position="83"/>
        <end position="108"/>
    </location>
</feature>
<evidence type="ECO:0000313" key="8">
    <source>
        <dbReference type="EMBL" id="KIW13845.1"/>
    </source>
</evidence>
<dbReference type="HOGENOM" id="CLU_1194762_0_0_1"/>
<dbReference type="Gene3D" id="1.20.144.10">
    <property type="entry name" value="Phosphatidic acid phosphatase type 2/haloperoxidase"/>
    <property type="match status" value="1"/>
</dbReference>
<dbReference type="GeneID" id="27333708"/>
<dbReference type="PANTHER" id="PTHR10165:SF84">
    <property type="entry name" value="PHOSPHATIDIC ACID PHOSPHATASE BETA"/>
    <property type="match status" value="1"/>
</dbReference>
<evidence type="ECO:0000259" key="7">
    <source>
        <dbReference type="Pfam" id="PF01569"/>
    </source>
</evidence>
<dbReference type="OrthoDB" id="10030083at2759"/>
<dbReference type="GO" id="GO:0016020">
    <property type="term" value="C:membrane"/>
    <property type="evidence" value="ECO:0007669"/>
    <property type="project" value="UniProtKB-SubCell"/>
</dbReference>
<gene>
    <name evidence="8" type="ORF">PV08_06625</name>
</gene>
<dbReference type="Proteomes" id="UP000053328">
    <property type="component" value="Unassembled WGS sequence"/>
</dbReference>
<dbReference type="VEuPathDB" id="FungiDB:PV08_06625"/>
<dbReference type="InterPro" id="IPR036938">
    <property type="entry name" value="PAP2/HPO_sf"/>
</dbReference>
<reference evidence="8 9" key="1">
    <citation type="submission" date="2015-01" db="EMBL/GenBank/DDBJ databases">
        <title>The Genome Sequence of Exophiala spinifera CBS89968.</title>
        <authorList>
            <consortium name="The Broad Institute Genomics Platform"/>
            <person name="Cuomo C."/>
            <person name="de Hoog S."/>
            <person name="Gorbushina A."/>
            <person name="Stielow B."/>
            <person name="Teixiera M."/>
            <person name="Abouelleil A."/>
            <person name="Chapman S.B."/>
            <person name="Priest M."/>
            <person name="Young S.K."/>
            <person name="Wortman J."/>
            <person name="Nusbaum C."/>
            <person name="Birren B."/>
        </authorList>
    </citation>
    <scope>NUCLEOTIDE SEQUENCE [LARGE SCALE GENOMIC DNA]</scope>
    <source>
        <strain evidence="8 9">CBS 89968</strain>
    </source>
</reference>
<dbReference type="SUPFAM" id="SSF48317">
    <property type="entry name" value="Acid phosphatase/Vanadium-dependent haloperoxidase"/>
    <property type="match status" value="1"/>
</dbReference>
<dbReference type="InterPro" id="IPR000326">
    <property type="entry name" value="PAP2/HPO"/>
</dbReference>
<evidence type="ECO:0000313" key="9">
    <source>
        <dbReference type="Proteomes" id="UP000053328"/>
    </source>
</evidence>
<dbReference type="PANTHER" id="PTHR10165">
    <property type="entry name" value="LIPID PHOSPHATE PHOSPHATASE"/>
    <property type="match status" value="1"/>
</dbReference>
<protein>
    <recommendedName>
        <fullName evidence="7">Phosphatidic acid phosphatase type 2/haloperoxidase domain-containing protein</fullName>
    </recommendedName>
</protein>
<feature type="transmembrane region" description="Helical" evidence="6">
    <location>
        <begin position="33"/>
        <end position="52"/>
    </location>
</feature>
<dbReference type="GO" id="GO:0006644">
    <property type="term" value="P:phospholipid metabolic process"/>
    <property type="evidence" value="ECO:0007669"/>
    <property type="project" value="InterPro"/>
</dbReference>
<evidence type="ECO:0000256" key="2">
    <source>
        <dbReference type="ARBA" id="ARBA00008816"/>
    </source>
</evidence>
<feature type="transmembrane region" description="Helical" evidence="6">
    <location>
        <begin position="114"/>
        <end position="135"/>
    </location>
</feature>
<dbReference type="STRING" id="91928.A0A0D2B562"/>
<dbReference type="EMBL" id="KN847496">
    <property type="protein sequence ID" value="KIW13845.1"/>
    <property type="molecule type" value="Genomic_DNA"/>
</dbReference>
<comment type="subcellular location">
    <subcellularLocation>
        <location evidence="1">Membrane</location>
        <topology evidence="1">Multi-pass membrane protein</topology>
    </subcellularLocation>
</comment>
<sequence>MPLTATSVLPVIRRTLSRSKSLRNLKCFLADSWVDTALLMLVSGLALAIYSVPYRPPVLIRVYDVDYGRVYNHQLSYPYQEPIFSSLAAGLIASLIPIGVVVLAQIWVRSFADAFAAIMGLLYALAAGTLFQVVLKKFIGGPRPHFIDVCKPTSPHHGLGPGGNLYTSAICTGEDQGKVDYALQTFPSGHSVASFAGLGFLSIYLYTHLRMGDPKVEASMGF</sequence>
<keyword evidence="3 6" id="KW-0812">Transmembrane</keyword>
<dbReference type="GO" id="GO:0008195">
    <property type="term" value="F:phosphatidate phosphatase activity"/>
    <property type="evidence" value="ECO:0007669"/>
    <property type="project" value="TreeGrafter"/>
</dbReference>
<comment type="similarity">
    <text evidence="2">Belongs to the PA-phosphatase related phosphoesterase family.</text>
</comment>
<accession>A0A0D2B562</accession>
<name>A0A0D2B562_9EURO</name>
<dbReference type="RefSeq" id="XP_016234061.1">
    <property type="nucleotide sequence ID" value="XM_016380959.1"/>
</dbReference>
<dbReference type="GO" id="GO:0046839">
    <property type="term" value="P:phospholipid dephosphorylation"/>
    <property type="evidence" value="ECO:0007669"/>
    <property type="project" value="TreeGrafter"/>
</dbReference>
<evidence type="ECO:0000256" key="6">
    <source>
        <dbReference type="SAM" id="Phobius"/>
    </source>
</evidence>